<gene>
    <name evidence="1" type="ORF">CYCCA115_LOCUS21409</name>
</gene>
<keyword evidence="2" id="KW-1185">Reference proteome</keyword>
<reference evidence="1" key="1">
    <citation type="submission" date="2023-08" db="EMBL/GenBank/DDBJ databases">
        <authorList>
            <person name="Audoor S."/>
            <person name="Bilcke G."/>
        </authorList>
    </citation>
    <scope>NUCLEOTIDE SEQUENCE</scope>
</reference>
<accession>A0AAD2JN21</accession>
<comment type="caution">
    <text evidence="1">The sequence shown here is derived from an EMBL/GenBank/DDBJ whole genome shotgun (WGS) entry which is preliminary data.</text>
</comment>
<dbReference type="Proteomes" id="UP001295423">
    <property type="component" value="Unassembled WGS sequence"/>
</dbReference>
<name>A0AAD2JN21_9STRA</name>
<dbReference type="AlphaFoldDB" id="A0AAD2JN21"/>
<evidence type="ECO:0000313" key="1">
    <source>
        <dbReference type="EMBL" id="CAJ1965817.1"/>
    </source>
</evidence>
<proteinExistence type="predicted"/>
<evidence type="ECO:0000313" key="2">
    <source>
        <dbReference type="Proteomes" id="UP001295423"/>
    </source>
</evidence>
<organism evidence="1 2">
    <name type="scientific">Cylindrotheca closterium</name>
    <dbReference type="NCBI Taxonomy" id="2856"/>
    <lineage>
        <taxon>Eukaryota</taxon>
        <taxon>Sar</taxon>
        <taxon>Stramenopiles</taxon>
        <taxon>Ochrophyta</taxon>
        <taxon>Bacillariophyta</taxon>
        <taxon>Bacillariophyceae</taxon>
        <taxon>Bacillariophycidae</taxon>
        <taxon>Bacillariales</taxon>
        <taxon>Bacillariaceae</taxon>
        <taxon>Cylindrotheca</taxon>
    </lineage>
</organism>
<dbReference type="EMBL" id="CAKOGP040002225">
    <property type="protein sequence ID" value="CAJ1965817.1"/>
    <property type="molecule type" value="Genomic_DNA"/>
</dbReference>
<protein>
    <submittedName>
        <fullName evidence="1">Uncharacterized protein</fullName>
    </submittedName>
</protein>
<sequence>MSLQTVIIQNQQTVAFLGAKDYCSAVVSSSSALESLGSISSTQQDNILLPARRRISSSHEESSIDQCMLQTNIWEDDRAFVPDNFMYTHPIPLPPNVAEHDMITSVLIFNAALAHHLMAGLDNEWSPRFLHRAKQLYTLAYNSSKDIEQNPLFLFALYNNTALVNLVQTGDKDSWNPCVEHLVYIYMVMVDEGDTSRLHHLRGFLESLVASMPTAAAA</sequence>